<dbReference type="SMART" id="SM00421">
    <property type="entry name" value="HTH_LUXR"/>
    <property type="match status" value="1"/>
</dbReference>
<keyword evidence="6" id="KW-1185">Reference proteome</keyword>
<feature type="domain" description="HTH luxR-type" evidence="4">
    <location>
        <begin position="195"/>
        <end position="260"/>
    </location>
</feature>
<dbReference type="SUPFAM" id="SSF46894">
    <property type="entry name" value="C-terminal effector domain of the bipartite response regulators"/>
    <property type="match status" value="1"/>
</dbReference>
<proteinExistence type="predicted"/>
<dbReference type="EMBL" id="JASNJD010000010">
    <property type="protein sequence ID" value="MDK3018889.1"/>
    <property type="molecule type" value="Genomic_DNA"/>
</dbReference>
<dbReference type="PROSITE" id="PS50043">
    <property type="entry name" value="HTH_LUXR_2"/>
    <property type="match status" value="1"/>
</dbReference>
<evidence type="ECO:0000313" key="6">
    <source>
        <dbReference type="Proteomes" id="UP001243757"/>
    </source>
</evidence>
<keyword evidence="1" id="KW-0805">Transcription regulation</keyword>
<dbReference type="Pfam" id="PF00196">
    <property type="entry name" value="GerE"/>
    <property type="match status" value="1"/>
</dbReference>
<evidence type="ECO:0000256" key="1">
    <source>
        <dbReference type="ARBA" id="ARBA00023015"/>
    </source>
</evidence>
<dbReference type="PANTHER" id="PTHR44688">
    <property type="entry name" value="DNA-BINDING TRANSCRIPTIONAL ACTIVATOR DEVR_DOSR"/>
    <property type="match status" value="1"/>
</dbReference>
<dbReference type="PROSITE" id="PS00622">
    <property type="entry name" value="HTH_LUXR_1"/>
    <property type="match status" value="1"/>
</dbReference>
<evidence type="ECO:0000256" key="2">
    <source>
        <dbReference type="ARBA" id="ARBA00023125"/>
    </source>
</evidence>
<dbReference type="Gene3D" id="1.10.10.10">
    <property type="entry name" value="Winged helix-like DNA-binding domain superfamily/Winged helix DNA-binding domain"/>
    <property type="match status" value="1"/>
</dbReference>
<dbReference type="PANTHER" id="PTHR44688:SF16">
    <property type="entry name" value="DNA-BINDING TRANSCRIPTIONAL ACTIVATOR DEVR_DOSR"/>
    <property type="match status" value="1"/>
</dbReference>
<dbReference type="InterPro" id="IPR036388">
    <property type="entry name" value="WH-like_DNA-bd_sf"/>
</dbReference>
<sequence>MEDTIAEYDFLGRIAALDTLAAFQQATVAYCSHVFDTQSVLAIRYHRDRQPDVLFRWLPDAALQATFDRYYARLGFMLDPFYRLALDSPGLAAHQLREIAPDRFETSDYFASYFGTTQLVDELGATLRVDADTAVHLSLSREAGQSRFPARLARRFKLMARVLLPKLRALSLRADPEPAAAPGFVDLNHRFRTLRIDDAPALSDRQAEIAALIVQGHSSRAIGLKLGISDQTVKVHRRNMFKKLQISSQSQLFGLLISGVSPGS</sequence>
<keyword evidence="3" id="KW-0804">Transcription</keyword>
<evidence type="ECO:0000259" key="4">
    <source>
        <dbReference type="PROSITE" id="PS50043"/>
    </source>
</evidence>
<dbReference type="PRINTS" id="PR00038">
    <property type="entry name" value="HTHLUXR"/>
</dbReference>
<dbReference type="InterPro" id="IPR000792">
    <property type="entry name" value="Tscrpt_reg_LuxR_C"/>
</dbReference>
<reference evidence="5 6" key="1">
    <citation type="submission" date="2023-05" db="EMBL/GenBank/DDBJ databases">
        <title>Pseudodonghicola sp. nov.</title>
        <authorList>
            <person name="Huang J."/>
        </authorList>
    </citation>
    <scope>NUCLEOTIDE SEQUENCE [LARGE SCALE GENOMIC DNA]</scope>
    <source>
        <strain evidence="5 6">IC7</strain>
    </source>
</reference>
<comment type="caution">
    <text evidence="5">The sequence shown here is derived from an EMBL/GenBank/DDBJ whole genome shotgun (WGS) entry which is preliminary data.</text>
</comment>
<dbReference type="Proteomes" id="UP001243757">
    <property type="component" value="Unassembled WGS sequence"/>
</dbReference>
<dbReference type="RefSeq" id="WP_284481695.1">
    <property type="nucleotide sequence ID" value="NZ_JASNJD010000010.1"/>
</dbReference>
<name>A0ABT7F2Q4_9RHOB</name>
<dbReference type="CDD" id="cd06170">
    <property type="entry name" value="LuxR_C_like"/>
    <property type="match status" value="1"/>
</dbReference>
<dbReference type="InterPro" id="IPR016032">
    <property type="entry name" value="Sig_transdc_resp-reg_C-effctor"/>
</dbReference>
<keyword evidence="2" id="KW-0238">DNA-binding</keyword>
<organism evidence="5 6">
    <name type="scientific">Pseudodonghicola flavimaris</name>
    <dbReference type="NCBI Taxonomy" id="3050036"/>
    <lineage>
        <taxon>Bacteria</taxon>
        <taxon>Pseudomonadati</taxon>
        <taxon>Pseudomonadota</taxon>
        <taxon>Alphaproteobacteria</taxon>
        <taxon>Rhodobacterales</taxon>
        <taxon>Paracoccaceae</taxon>
        <taxon>Pseudodonghicola</taxon>
    </lineage>
</organism>
<protein>
    <submittedName>
        <fullName evidence="5">Helix-turn-helix transcriptional regulator</fullName>
    </submittedName>
</protein>
<gene>
    <name evidence="5" type="ORF">QO033_14485</name>
</gene>
<evidence type="ECO:0000313" key="5">
    <source>
        <dbReference type="EMBL" id="MDK3018889.1"/>
    </source>
</evidence>
<accession>A0ABT7F2Q4</accession>
<evidence type="ECO:0000256" key="3">
    <source>
        <dbReference type="ARBA" id="ARBA00023163"/>
    </source>
</evidence>